<proteinExistence type="predicted"/>
<protein>
    <submittedName>
        <fullName evidence="1">Uncharacterized protein</fullName>
    </submittedName>
</protein>
<sequence length="62" mass="7283">MEAVLLVIFELNHSISESSYTLISDLLLPGRLMILSLVEFAILTIERWFIRVVDQRQHRLWG</sequence>
<accession>A0A101LV53</accession>
<dbReference type="AlphaFoldDB" id="A0A101LV53"/>
<dbReference type="EMBL" id="LKAM01000015">
    <property type="protein sequence ID" value="KUM45910.1"/>
    <property type="molecule type" value="Genomic_DNA"/>
</dbReference>
<keyword evidence="1" id="KW-0496">Mitochondrion</keyword>
<geneLocation type="mitochondrion" evidence="1"/>
<reference evidence="1" key="1">
    <citation type="journal article" date="2015" name="Genome Biol. Evol.">
        <title>Organellar Genomes of White Spruce (Picea glauca): Assembly and Annotation.</title>
        <authorList>
            <person name="Jackman S.D."/>
            <person name="Warren R.L."/>
            <person name="Gibb E.A."/>
            <person name="Vandervalk B.P."/>
            <person name="Mohamadi H."/>
            <person name="Chu J."/>
            <person name="Raymond A."/>
            <person name="Pleasance S."/>
            <person name="Coope R."/>
            <person name="Wildung M.R."/>
            <person name="Ritland C.E."/>
            <person name="Bousquet J."/>
            <person name="Jones S.J."/>
            <person name="Bohlmann J."/>
            <person name="Birol I."/>
        </authorList>
    </citation>
    <scope>NUCLEOTIDE SEQUENCE [LARGE SCALE GENOMIC DNA]</scope>
    <source>
        <tissue evidence="1">Flushing bud</tissue>
    </source>
</reference>
<organism evidence="1">
    <name type="scientific">Picea glauca</name>
    <name type="common">White spruce</name>
    <name type="synonym">Pinus glauca</name>
    <dbReference type="NCBI Taxonomy" id="3330"/>
    <lineage>
        <taxon>Eukaryota</taxon>
        <taxon>Viridiplantae</taxon>
        <taxon>Streptophyta</taxon>
        <taxon>Embryophyta</taxon>
        <taxon>Tracheophyta</taxon>
        <taxon>Spermatophyta</taxon>
        <taxon>Pinopsida</taxon>
        <taxon>Pinidae</taxon>
        <taxon>Conifers I</taxon>
        <taxon>Pinales</taxon>
        <taxon>Pinaceae</taxon>
        <taxon>Picea</taxon>
    </lineage>
</organism>
<evidence type="ECO:0000313" key="1">
    <source>
        <dbReference type="EMBL" id="KUM45910.1"/>
    </source>
</evidence>
<gene>
    <name evidence="1" type="ORF">ABT39_MTgene2264</name>
</gene>
<comment type="caution">
    <text evidence="1">The sequence shown here is derived from an EMBL/GenBank/DDBJ whole genome shotgun (WGS) entry which is preliminary data.</text>
</comment>
<name>A0A101LV53_PICGL</name>